<feature type="domain" description="FIST C-domain" evidence="2">
    <location>
        <begin position="221"/>
        <end position="357"/>
    </location>
</feature>
<dbReference type="AlphaFoldDB" id="A0A1W1EI54"/>
<evidence type="ECO:0000259" key="2">
    <source>
        <dbReference type="SMART" id="SM01204"/>
    </source>
</evidence>
<dbReference type="SMART" id="SM01204">
    <property type="entry name" value="FIST_C"/>
    <property type="match status" value="1"/>
</dbReference>
<dbReference type="Pfam" id="PF10442">
    <property type="entry name" value="FIST_C"/>
    <property type="match status" value="1"/>
</dbReference>
<dbReference type="InterPro" id="IPR013702">
    <property type="entry name" value="FIST_domain_N"/>
</dbReference>
<evidence type="ECO:0000259" key="1">
    <source>
        <dbReference type="SMART" id="SM00897"/>
    </source>
</evidence>
<evidence type="ECO:0008006" key="4">
    <source>
        <dbReference type="Google" id="ProtNLM"/>
    </source>
</evidence>
<dbReference type="InterPro" id="IPR019494">
    <property type="entry name" value="FIST_C"/>
</dbReference>
<name>A0A1W1EI54_9ZZZZ</name>
<organism evidence="3">
    <name type="scientific">hydrothermal vent metagenome</name>
    <dbReference type="NCBI Taxonomy" id="652676"/>
    <lineage>
        <taxon>unclassified sequences</taxon>
        <taxon>metagenomes</taxon>
        <taxon>ecological metagenomes</taxon>
    </lineage>
</organism>
<dbReference type="EMBL" id="FRYL01000012">
    <property type="protein sequence ID" value="SHO80551.1"/>
    <property type="molecule type" value="Genomic_DNA"/>
</dbReference>
<dbReference type="PANTHER" id="PTHR40252:SF2">
    <property type="entry name" value="BLR0328 PROTEIN"/>
    <property type="match status" value="1"/>
</dbReference>
<accession>A0A1W1EI54</accession>
<evidence type="ECO:0000313" key="3">
    <source>
        <dbReference type="EMBL" id="SHO80551.1"/>
    </source>
</evidence>
<proteinExistence type="predicted"/>
<gene>
    <name evidence="3" type="ORF">MNB_SV-15-70</name>
</gene>
<reference evidence="3" key="1">
    <citation type="submission" date="2016-10" db="EMBL/GenBank/DDBJ databases">
        <authorList>
            <person name="de Groot N.N."/>
        </authorList>
    </citation>
    <scope>NUCLEOTIDE SEQUENCE</scope>
</reference>
<protein>
    <recommendedName>
        <fullName evidence="4">Histidine kinase</fullName>
    </recommendedName>
</protein>
<feature type="domain" description="FIST" evidence="1">
    <location>
        <begin position="27"/>
        <end position="220"/>
    </location>
</feature>
<dbReference type="SMART" id="SM00897">
    <property type="entry name" value="FIST"/>
    <property type="match status" value="1"/>
</dbReference>
<dbReference type="Pfam" id="PF08495">
    <property type="entry name" value="FIST"/>
    <property type="match status" value="1"/>
</dbReference>
<dbReference type="PANTHER" id="PTHR40252">
    <property type="entry name" value="BLR0328 PROTEIN"/>
    <property type="match status" value="1"/>
</dbReference>
<sequence length="377" mass="41806">MKSKIISAYSIEDLIDEIDEVVKSDFKPSLAFIYTSVTYDVRKLEAELHKYKFLVFGATTVGEVFANEEFGVNELEESIICMLVDINPDAIDLKLLSVDGDDYYKVGEQVGEWAKSTFKDSSIITATAGLMFDNDAYTQGILSRGIVYAFGGAAGDDLILKDTFVFSNQNFTNHGIVALAIDNSKIDVIGARAFGWVGIGKEKIVTKAKKNIVYEIDNRPAIEFYKNYLQITTIQMPQTGIEYPLEVTMKNGQVVYRAVLDINEDNGSLIFAGHVEEKSKVRISAPQGKEIINYVEDSLNNVIEENNNFQPDITLVFPCCSRKQVLGALTSKEIEVAYKATKAPLIGCFVYGEIAAFPGGYGFHNETFVSALLKEKE</sequence>